<evidence type="ECO:0000256" key="3">
    <source>
        <dbReference type="ARBA" id="ARBA00022475"/>
    </source>
</evidence>
<dbReference type="InterPro" id="IPR010916">
    <property type="entry name" value="TonB_box_CS"/>
</dbReference>
<dbReference type="Gene3D" id="3.40.190.100">
    <property type="entry name" value="Glycine betaine-binding periplasmic protein, domain 2"/>
    <property type="match status" value="1"/>
</dbReference>
<dbReference type="RefSeq" id="WP_014455238.1">
    <property type="nucleotide sequence ID" value="NC_017098.1"/>
</dbReference>
<dbReference type="Proteomes" id="UP000007383">
    <property type="component" value="Chromosome"/>
</dbReference>
<evidence type="ECO:0000256" key="4">
    <source>
        <dbReference type="ARBA" id="ARBA00023136"/>
    </source>
</evidence>
<evidence type="ECO:0000313" key="8">
    <source>
        <dbReference type="Proteomes" id="UP000007383"/>
    </source>
</evidence>
<dbReference type="SUPFAM" id="SSF53850">
    <property type="entry name" value="Periplasmic binding protein-like II"/>
    <property type="match status" value="1"/>
</dbReference>
<comment type="subcellular location">
    <subcellularLocation>
        <location evidence="1">Cell membrane</location>
    </subcellularLocation>
</comment>
<evidence type="ECO:0000313" key="7">
    <source>
        <dbReference type="EMBL" id="AFG37249.1"/>
    </source>
</evidence>
<evidence type="ECO:0000259" key="6">
    <source>
        <dbReference type="Pfam" id="PF04069"/>
    </source>
</evidence>
<keyword evidence="4" id="KW-0472">Membrane</keyword>
<dbReference type="Gene3D" id="3.40.190.10">
    <property type="entry name" value="Periplasmic binding protein-like II"/>
    <property type="match status" value="1"/>
</dbReference>
<dbReference type="PANTHER" id="PTHR47737">
    <property type="entry name" value="GLYCINE BETAINE/PROLINE BETAINE TRANSPORT SYSTEM PERMEASE PROTEIN PROW"/>
    <property type="match status" value="1"/>
</dbReference>
<dbReference type="PANTHER" id="PTHR47737:SF1">
    <property type="entry name" value="GLYCINE BETAINE_PROLINE BETAINE TRANSPORT SYSTEM PERMEASE PROTEIN PROW"/>
    <property type="match status" value="1"/>
</dbReference>
<evidence type="ECO:0000256" key="2">
    <source>
        <dbReference type="ARBA" id="ARBA00022448"/>
    </source>
</evidence>
<evidence type="ECO:0000256" key="1">
    <source>
        <dbReference type="ARBA" id="ARBA00004236"/>
    </source>
</evidence>
<dbReference type="PATRIC" id="fig|889378.3.peg.1169"/>
<dbReference type="eggNOG" id="COG2113">
    <property type="taxonomic scope" value="Bacteria"/>
</dbReference>
<feature type="domain" description="ABC-type glycine betaine transport system substrate-binding" evidence="6">
    <location>
        <begin position="34"/>
        <end position="278"/>
    </location>
</feature>
<gene>
    <name evidence="7" type="ordered locus">Spiaf_1170</name>
</gene>
<dbReference type="GO" id="GO:0005275">
    <property type="term" value="F:amine transmembrane transporter activity"/>
    <property type="evidence" value="ECO:0007669"/>
    <property type="project" value="TreeGrafter"/>
</dbReference>
<dbReference type="GO" id="GO:0043190">
    <property type="term" value="C:ATP-binding cassette (ABC) transporter complex"/>
    <property type="evidence" value="ECO:0007669"/>
    <property type="project" value="InterPro"/>
</dbReference>
<keyword evidence="3" id="KW-1003">Cell membrane</keyword>
<dbReference type="EMBL" id="CP003282">
    <property type="protein sequence ID" value="AFG37249.1"/>
    <property type="molecule type" value="Genomic_DNA"/>
</dbReference>
<dbReference type="PROSITE" id="PS51257">
    <property type="entry name" value="PROKAR_LIPOPROTEIN"/>
    <property type="match status" value="1"/>
</dbReference>
<organism evidence="7 8">
    <name type="scientific">Spirochaeta africana (strain ATCC 700263 / DSM 8902 / Z-7692)</name>
    <dbReference type="NCBI Taxonomy" id="889378"/>
    <lineage>
        <taxon>Bacteria</taxon>
        <taxon>Pseudomonadati</taxon>
        <taxon>Spirochaetota</taxon>
        <taxon>Spirochaetia</taxon>
        <taxon>Spirochaetales</taxon>
        <taxon>Spirochaetaceae</taxon>
        <taxon>Spirochaeta</taxon>
    </lineage>
</organism>
<evidence type="ECO:0000256" key="5">
    <source>
        <dbReference type="SAM" id="SignalP"/>
    </source>
</evidence>
<keyword evidence="8" id="KW-1185">Reference proteome</keyword>
<sequence length="288" mass="31622">MKKAMRHTAVAAAVLVIAAALVFAGCAPAEDEQEVTLLYVEWVGEVASTYVAAVVLEEMGYEVDTISVSAAAMWEGIASGDGDAMTSAWLPGTHGAYLEQTQDRVEEVGVVMTGARIGLMVPTYVDIDTVADLEEYADRFDNRIVGIDPGAGLMSATEEALEVYGLDSIDLLEGSDATMVAALEDAYRNEEWVVVTGWTPHVKEARFDLKYLEDPELVFGEEEYVASIVRSGLADEKPEVYEFFTNFSWSVEAFADLMLWNDEPGSDPYANAQRWVEENRSLVDSWIN</sequence>
<dbReference type="STRING" id="889378.Spiaf_1170"/>
<dbReference type="KEGG" id="sfc:Spiaf_1170"/>
<keyword evidence="5" id="KW-0732">Signal</keyword>
<protein>
    <submittedName>
        <fullName evidence="7">ABC-type proline/glycine betaine transport system, periplasmic component</fullName>
    </submittedName>
</protein>
<feature type="chain" id="PRO_5003623032" evidence="5">
    <location>
        <begin position="30"/>
        <end position="288"/>
    </location>
</feature>
<accession>H9UIA6</accession>
<dbReference type="Pfam" id="PF04069">
    <property type="entry name" value="OpuAC"/>
    <property type="match status" value="1"/>
</dbReference>
<dbReference type="CDD" id="cd13639">
    <property type="entry name" value="PBP2_OpuAC_like"/>
    <property type="match status" value="1"/>
</dbReference>
<dbReference type="HOGENOM" id="CLU_008673_1_0_12"/>
<dbReference type="GO" id="GO:0031460">
    <property type="term" value="P:glycine betaine transport"/>
    <property type="evidence" value="ECO:0007669"/>
    <property type="project" value="TreeGrafter"/>
</dbReference>
<dbReference type="AlphaFoldDB" id="H9UIA6"/>
<dbReference type="PROSITE" id="PS00430">
    <property type="entry name" value="TONB_DEPENDENT_REC_1"/>
    <property type="match status" value="1"/>
</dbReference>
<proteinExistence type="predicted"/>
<reference evidence="8" key="1">
    <citation type="journal article" date="2013" name="Stand. Genomic Sci.">
        <title>Complete genome sequence of the halophilic bacterium Spirochaeta africana type strain (Z-7692(T)) from the alkaline Lake Magadi in the East African Rift.</title>
        <authorList>
            <person name="Liolos K."/>
            <person name="Abt B."/>
            <person name="Scheuner C."/>
            <person name="Teshima H."/>
            <person name="Held B."/>
            <person name="Lapidus A."/>
            <person name="Nolan M."/>
            <person name="Lucas S."/>
            <person name="Deshpande S."/>
            <person name="Cheng J.F."/>
            <person name="Tapia R."/>
            <person name="Goodwin L.A."/>
            <person name="Pitluck S."/>
            <person name="Pagani I."/>
            <person name="Ivanova N."/>
            <person name="Mavromatis K."/>
            <person name="Mikhailova N."/>
            <person name="Huntemann M."/>
            <person name="Pati A."/>
            <person name="Chen A."/>
            <person name="Palaniappan K."/>
            <person name="Land M."/>
            <person name="Rohde M."/>
            <person name="Tindall B.J."/>
            <person name="Detter J.C."/>
            <person name="Goker M."/>
            <person name="Bristow J."/>
            <person name="Eisen J.A."/>
            <person name="Markowitz V."/>
            <person name="Hugenholtz P."/>
            <person name="Woyke T."/>
            <person name="Klenk H.P."/>
            <person name="Kyrpides N.C."/>
        </authorList>
    </citation>
    <scope>NUCLEOTIDE SEQUENCE</scope>
    <source>
        <strain evidence="8">ATCC 700263 / DSM 8902 / Z-7692</strain>
    </source>
</reference>
<dbReference type="GO" id="GO:0015226">
    <property type="term" value="F:carnitine transmembrane transporter activity"/>
    <property type="evidence" value="ECO:0007669"/>
    <property type="project" value="TreeGrafter"/>
</dbReference>
<feature type="signal peptide" evidence="5">
    <location>
        <begin position="1"/>
        <end position="29"/>
    </location>
</feature>
<dbReference type="InterPro" id="IPR007210">
    <property type="entry name" value="ABC_Gly_betaine_transp_sub-bd"/>
</dbReference>
<keyword evidence="2" id="KW-0813">Transport</keyword>
<dbReference type="GO" id="GO:0015871">
    <property type="term" value="P:choline transport"/>
    <property type="evidence" value="ECO:0007669"/>
    <property type="project" value="TreeGrafter"/>
</dbReference>
<name>H9UIA6_SPIAZ</name>